<dbReference type="GeneID" id="17291229"/>
<dbReference type="PaxDb" id="55529-EKX34502"/>
<evidence type="ECO:0000313" key="2">
    <source>
        <dbReference type="EnsemblProtists" id="EKX34502"/>
    </source>
</evidence>
<evidence type="ECO:0000313" key="3">
    <source>
        <dbReference type="Proteomes" id="UP000011087"/>
    </source>
</evidence>
<evidence type="ECO:0000313" key="1">
    <source>
        <dbReference type="EMBL" id="EKX34502.1"/>
    </source>
</evidence>
<dbReference type="InterPro" id="IPR005301">
    <property type="entry name" value="MOB_kinase_act_fam"/>
</dbReference>
<gene>
    <name evidence="1" type="ORF">GUITHDRAFT_80504</name>
</gene>
<reference evidence="1 3" key="1">
    <citation type="journal article" date="2012" name="Nature">
        <title>Algal genomes reveal evolutionary mosaicism and the fate of nucleomorphs.</title>
        <authorList>
            <consortium name="DOE Joint Genome Institute"/>
            <person name="Curtis B.A."/>
            <person name="Tanifuji G."/>
            <person name="Burki F."/>
            <person name="Gruber A."/>
            <person name="Irimia M."/>
            <person name="Maruyama S."/>
            <person name="Arias M.C."/>
            <person name="Ball S.G."/>
            <person name="Gile G.H."/>
            <person name="Hirakawa Y."/>
            <person name="Hopkins J.F."/>
            <person name="Kuo A."/>
            <person name="Rensing S.A."/>
            <person name="Schmutz J."/>
            <person name="Symeonidi A."/>
            <person name="Elias M."/>
            <person name="Eveleigh R.J."/>
            <person name="Herman E.K."/>
            <person name="Klute M.J."/>
            <person name="Nakayama T."/>
            <person name="Obornik M."/>
            <person name="Reyes-Prieto A."/>
            <person name="Armbrust E.V."/>
            <person name="Aves S.J."/>
            <person name="Beiko R.G."/>
            <person name="Coutinho P."/>
            <person name="Dacks J.B."/>
            <person name="Durnford D.G."/>
            <person name="Fast N.M."/>
            <person name="Green B.R."/>
            <person name="Grisdale C.J."/>
            <person name="Hempel F."/>
            <person name="Henrissat B."/>
            <person name="Hoppner M.P."/>
            <person name="Ishida K."/>
            <person name="Kim E."/>
            <person name="Koreny L."/>
            <person name="Kroth P.G."/>
            <person name="Liu Y."/>
            <person name="Malik S.B."/>
            <person name="Maier U.G."/>
            <person name="McRose D."/>
            <person name="Mock T."/>
            <person name="Neilson J.A."/>
            <person name="Onodera N.T."/>
            <person name="Poole A.M."/>
            <person name="Pritham E.J."/>
            <person name="Richards T.A."/>
            <person name="Rocap G."/>
            <person name="Roy S.W."/>
            <person name="Sarai C."/>
            <person name="Schaack S."/>
            <person name="Shirato S."/>
            <person name="Slamovits C.H."/>
            <person name="Spencer D.F."/>
            <person name="Suzuki S."/>
            <person name="Worden A.Z."/>
            <person name="Zauner S."/>
            <person name="Barry K."/>
            <person name="Bell C."/>
            <person name="Bharti A.K."/>
            <person name="Crow J.A."/>
            <person name="Grimwood J."/>
            <person name="Kramer R."/>
            <person name="Lindquist E."/>
            <person name="Lucas S."/>
            <person name="Salamov A."/>
            <person name="McFadden G.I."/>
            <person name="Lane C.E."/>
            <person name="Keeling P.J."/>
            <person name="Gray M.W."/>
            <person name="Grigoriev I.V."/>
            <person name="Archibald J.M."/>
        </authorList>
    </citation>
    <scope>NUCLEOTIDE SEQUENCE</scope>
    <source>
        <strain evidence="1 3">CCMP2712</strain>
    </source>
</reference>
<accession>L1IEI0</accession>
<dbReference type="SUPFAM" id="SSF101152">
    <property type="entry name" value="Mob1/phocein"/>
    <property type="match status" value="1"/>
</dbReference>
<dbReference type="PANTHER" id="PTHR22599">
    <property type="entry name" value="MPS ONE BINDER KINASE ACTIVATOR-LIKE MOB"/>
    <property type="match status" value="1"/>
</dbReference>
<dbReference type="Pfam" id="PF03637">
    <property type="entry name" value="Mob1_phocein"/>
    <property type="match status" value="1"/>
</dbReference>
<dbReference type="Gene3D" id="1.20.140.30">
    <property type="entry name" value="MOB kinase activator"/>
    <property type="match status" value="1"/>
</dbReference>
<dbReference type="KEGG" id="gtt:GUITHDRAFT_80504"/>
<name>L1IEI0_GUITC</name>
<dbReference type="AlphaFoldDB" id="L1IEI0"/>
<dbReference type="RefSeq" id="XP_005821482.1">
    <property type="nucleotide sequence ID" value="XM_005821425.1"/>
</dbReference>
<proteinExistence type="predicted"/>
<reference evidence="2" key="3">
    <citation type="submission" date="2016-03" db="UniProtKB">
        <authorList>
            <consortium name="EnsemblProtists"/>
        </authorList>
    </citation>
    <scope>IDENTIFICATION</scope>
</reference>
<dbReference type="EMBL" id="JH993108">
    <property type="protein sequence ID" value="EKX34502.1"/>
    <property type="molecule type" value="Genomic_DNA"/>
</dbReference>
<dbReference type="EnsemblProtists" id="EKX34502">
    <property type="protein sequence ID" value="EKX34502"/>
    <property type="gene ID" value="GUITHDRAFT_80504"/>
</dbReference>
<keyword evidence="3" id="KW-1185">Reference proteome</keyword>
<dbReference type="STRING" id="905079.L1IEI0"/>
<evidence type="ECO:0008006" key="4">
    <source>
        <dbReference type="Google" id="ProtNLM"/>
    </source>
</evidence>
<dbReference type="InterPro" id="IPR036703">
    <property type="entry name" value="MOB_kinase_act_sf"/>
</dbReference>
<organism evidence="1">
    <name type="scientific">Guillardia theta (strain CCMP2712)</name>
    <name type="common">Cryptophyte</name>
    <dbReference type="NCBI Taxonomy" id="905079"/>
    <lineage>
        <taxon>Eukaryota</taxon>
        <taxon>Cryptophyceae</taxon>
        <taxon>Pyrenomonadales</taxon>
        <taxon>Geminigeraceae</taxon>
        <taxon>Guillardia</taxon>
    </lineage>
</organism>
<dbReference type="SMART" id="SM01388">
    <property type="entry name" value="Mob1_phocein"/>
    <property type="match status" value="1"/>
</dbReference>
<dbReference type="OMA" id="ATCTQMT"/>
<dbReference type="HOGENOM" id="CLU_1708968_0_0_1"/>
<dbReference type="OrthoDB" id="184876at2759"/>
<feature type="non-terminal residue" evidence="1">
    <location>
        <position position="1"/>
    </location>
</feature>
<reference evidence="3" key="2">
    <citation type="submission" date="2012-11" db="EMBL/GenBank/DDBJ databases">
        <authorList>
            <person name="Kuo A."/>
            <person name="Curtis B.A."/>
            <person name="Tanifuji G."/>
            <person name="Burki F."/>
            <person name="Gruber A."/>
            <person name="Irimia M."/>
            <person name="Maruyama S."/>
            <person name="Arias M.C."/>
            <person name="Ball S.G."/>
            <person name="Gile G.H."/>
            <person name="Hirakawa Y."/>
            <person name="Hopkins J.F."/>
            <person name="Rensing S.A."/>
            <person name="Schmutz J."/>
            <person name="Symeonidi A."/>
            <person name="Elias M."/>
            <person name="Eveleigh R.J."/>
            <person name="Herman E.K."/>
            <person name="Klute M.J."/>
            <person name="Nakayama T."/>
            <person name="Obornik M."/>
            <person name="Reyes-Prieto A."/>
            <person name="Armbrust E.V."/>
            <person name="Aves S.J."/>
            <person name="Beiko R.G."/>
            <person name="Coutinho P."/>
            <person name="Dacks J.B."/>
            <person name="Durnford D.G."/>
            <person name="Fast N.M."/>
            <person name="Green B.R."/>
            <person name="Grisdale C."/>
            <person name="Hempe F."/>
            <person name="Henrissat B."/>
            <person name="Hoppner M.P."/>
            <person name="Ishida K.-I."/>
            <person name="Kim E."/>
            <person name="Koreny L."/>
            <person name="Kroth P.G."/>
            <person name="Liu Y."/>
            <person name="Malik S.-B."/>
            <person name="Maier U.G."/>
            <person name="McRose D."/>
            <person name="Mock T."/>
            <person name="Neilson J.A."/>
            <person name="Onodera N.T."/>
            <person name="Poole A.M."/>
            <person name="Pritham E.J."/>
            <person name="Richards T.A."/>
            <person name="Rocap G."/>
            <person name="Roy S.W."/>
            <person name="Sarai C."/>
            <person name="Schaack S."/>
            <person name="Shirato S."/>
            <person name="Slamovits C.H."/>
            <person name="Spencer D.F."/>
            <person name="Suzuki S."/>
            <person name="Worden A.Z."/>
            <person name="Zauner S."/>
            <person name="Barry K."/>
            <person name="Bell C."/>
            <person name="Bharti A.K."/>
            <person name="Crow J.A."/>
            <person name="Grimwood J."/>
            <person name="Kramer R."/>
            <person name="Lindquist E."/>
            <person name="Lucas S."/>
            <person name="Salamov A."/>
            <person name="McFadden G.I."/>
            <person name="Lane C.E."/>
            <person name="Keeling P.J."/>
            <person name="Gray M.W."/>
            <person name="Grigoriev I.V."/>
            <person name="Archibald J.M."/>
        </authorList>
    </citation>
    <scope>NUCLEOTIDE SEQUENCE</scope>
    <source>
        <strain evidence="3">CCMP2712</strain>
    </source>
</reference>
<dbReference type="eggNOG" id="KOG1852">
    <property type="taxonomic scope" value="Eukaryota"/>
</dbReference>
<sequence>NLASFTVELSSLAVNLRYVCTAETCPQMKATEEWMYLCAARKQPQASNSSIDYIIHTLDGTCALLNSNKRRSSSSSSRRERADDCFQSITRRLYRVLSHCFFHHKEIFEDFEKNNHLCLRFVAFAKAHDLIPPKLLIIPQSGFLSCVHTQTQQS</sequence>
<protein>
    <recommendedName>
        <fullName evidence="4">Mob1/phocein family protein</fullName>
    </recommendedName>
</protein>
<dbReference type="Proteomes" id="UP000011087">
    <property type="component" value="Unassembled WGS sequence"/>
</dbReference>